<dbReference type="RefSeq" id="WP_138399836.1">
    <property type="nucleotide sequence ID" value="NZ_JBAFVI010000008.1"/>
</dbReference>
<reference evidence="2 3" key="1">
    <citation type="submission" date="2019-05" db="EMBL/GenBank/DDBJ databases">
        <authorList>
            <person name="Zhou X."/>
        </authorList>
    </citation>
    <scope>NUCLEOTIDE SEQUENCE [LARGE SCALE GENOMIC DNA]</scope>
    <source>
        <strain evidence="2 3">DSM 432</strain>
    </source>
</reference>
<evidence type="ECO:0000313" key="3">
    <source>
        <dbReference type="Proteomes" id="UP000305131"/>
    </source>
</evidence>
<dbReference type="GeneID" id="95774282"/>
<dbReference type="Pfam" id="PF09931">
    <property type="entry name" value="Phage_phiJL001_Gp84_N"/>
    <property type="match status" value="1"/>
</dbReference>
<dbReference type="NCBIfam" id="TIGR02218">
    <property type="entry name" value="phg_TIGR02218"/>
    <property type="match status" value="1"/>
</dbReference>
<evidence type="ECO:0000259" key="1">
    <source>
        <dbReference type="Pfam" id="PF09356"/>
    </source>
</evidence>
<dbReference type="Proteomes" id="UP000305131">
    <property type="component" value="Unassembled WGS sequence"/>
</dbReference>
<feature type="domain" description="Bacteriophage phiJL001 Gp84 C-terminal" evidence="1">
    <location>
        <begin position="196"/>
        <end position="277"/>
    </location>
</feature>
<dbReference type="EMBL" id="VAUP01000028">
    <property type="protein sequence ID" value="TLX42470.1"/>
    <property type="molecule type" value="Genomic_DNA"/>
</dbReference>
<sequence length="296" mass="30801">MRTLPSALSDHLASGATTLCHAWRVTRRDGLVTGFTDHDRDLVVAGITCKAASGISGSQSTHSAGLAVTGAEVSGALSHDALSQDDLAAGLYDGATIDLLLVNWQDPAQCLLLRRGTIGEVRAQDGVFTAEIRSLSDGLNQTRGRLLSSSCDADLGDGRCGVDLTLPAHAASATVETVEGALSLRVSGLSAFAAAAFARGRARFSSGANAGFVTEVKAHLVDAEGVLLRLWQRPPFAVAEGDEMALTAGCDKQFSTCRDRFANALNFRGFPHMPGNDFVISVAIPGEGGYDGSLLE</sequence>
<comment type="caution">
    <text evidence="2">The sequence shown here is derived from an EMBL/GenBank/DDBJ whole genome shotgun (WGS) entry which is preliminary data.</text>
</comment>
<dbReference type="Pfam" id="PF09356">
    <property type="entry name" value="Phage_BR0599"/>
    <property type="match status" value="1"/>
</dbReference>
<dbReference type="OrthoDB" id="1633386at2"/>
<dbReference type="AlphaFoldDB" id="A0A6C1KE56"/>
<protein>
    <submittedName>
        <fullName evidence="2">DUF2163 domain-containing protein</fullName>
    </submittedName>
</protein>
<name>A0A6C1KE56_XANAU</name>
<organism evidence="2 3">
    <name type="scientific">Xanthobacter autotrophicus</name>
    <dbReference type="NCBI Taxonomy" id="280"/>
    <lineage>
        <taxon>Bacteria</taxon>
        <taxon>Pseudomonadati</taxon>
        <taxon>Pseudomonadota</taxon>
        <taxon>Alphaproteobacteria</taxon>
        <taxon>Hyphomicrobiales</taxon>
        <taxon>Xanthobacteraceae</taxon>
        <taxon>Xanthobacter</taxon>
    </lineage>
</organism>
<dbReference type="InterPro" id="IPR011928">
    <property type="entry name" value="Phage_phiJL001_Gp84"/>
</dbReference>
<gene>
    <name evidence="2" type="ORF">FBQ73_12535</name>
</gene>
<proteinExistence type="predicted"/>
<dbReference type="InterPro" id="IPR018964">
    <property type="entry name" value="Phage_phiJL001_Gp84_C"/>
</dbReference>
<evidence type="ECO:0000313" key="2">
    <source>
        <dbReference type="EMBL" id="TLX42470.1"/>
    </source>
</evidence>
<accession>A0A6C1KE56</accession>